<keyword evidence="2" id="KW-0812">Transmembrane</keyword>
<dbReference type="EMBL" id="CP126210">
    <property type="protein sequence ID" value="WIA12431.1"/>
    <property type="molecule type" value="Genomic_DNA"/>
</dbReference>
<feature type="transmembrane region" description="Helical" evidence="2">
    <location>
        <begin position="265"/>
        <end position="285"/>
    </location>
</feature>
<feature type="region of interest" description="Disordered" evidence="1">
    <location>
        <begin position="41"/>
        <end position="92"/>
    </location>
</feature>
<gene>
    <name evidence="3" type="ORF">OEZ85_012469</name>
</gene>
<sequence>MAYDAEYQPDHTLLLGGCLCVVMAAYMLVSVLPWPWLQRNSKSNGKQQRHRVQVDEASARPASPVHRRPPSPECTQTSPRRAAAAPAAAAAAEPAATLQTDFISAISDHAPGRPFRFRAPDFDADGAVWASPDAPAQKQQAQQQQQQMFTTPPPSARRQQRREQQQQQPPEEQEPESSWEPTLLSSCAAASPYIGSVEALQRSPAFRSHISQVRGRRLNYETAESDKLRLYKALREVDPPSFQQLFSRQDVQEYDEVRPSRLMSAFDCLASSALTLGLLALPWLLPSLAPYRAAAAATWAGLTLLAAAHGYTSAAAALLRVHATEGPYNMLPPLRRLLLAAAAEAGLVVLTCGLGVVVSLGFRLLSQQRQGFGDRLCRFVPLREVVRPMHFSVMPPGAAAAAAAAGL</sequence>
<feature type="transmembrane region" description="Helical" evidence="2">
    <location>
        <begin position="339"/>
        <end position="362"/>
    </location>
</feature>
<organism evidence="3 4">
    <name type="scientific">Tetradesmus obliquus</name>
    <name type="common">Green alga</name>
    <name type="synonym">Acutodesmus obliquus</name>
    <dbReference type="NCBI Taxonomy" id="3088"/>
    <lineage>
        <taxon>Eukaryota</taxon>
        <taxon>Viridiplantae</taxon>
        <taxon>Chlorophyta</taxon>
        <taxon>core chlorophytes</taxon>
        <taxon>Chlorophyceae</taxon>
        <taxon>CS clade</taxon>
        <taxon>Sphaeropleales</taxon>
        <taxon>Scenedesmaceae</taxon>
        <taxon>Tetradesmus</taxon>
    </lineage>
</organism>
<feature type="compositionally biased region" description="Low complexity" evidence="1">
    <location>
        <begin position="136"/>
        <end position="147"/>
    </location>
</feature>
<feature type="compositionally biased region" description="Low complexity" evidence="1">
    <location>
        <begin position="82"/>
        <end position="92"/>
    </location>
</feature>
<accession>A0ABY8TTI6</accession>
<proteinExistence type="predicted"/>
<dbReference type="Proteomes" id="UP001244341">
    <property type="component" value="Chromosome 3b"/>
</dbReference>
<name>A0ABY8TTI6_TETOB</name>
<evidence type="ECO:0000256" key="2">
    <source>
        <dbReference type="SAM" id="Phobius"/>
    </source>
</evidence>
<keyword evidence="2" id="KW-0472">Membrane</keyword>
<feature type="transmembrane region" description="Helical" evidence="2">
    <location>
        <begin position="297"/>
        <end position="319"/>
    </location>
</feature>
<reference evidence="3 4" key="1">
    <citation type="submission" date="2023-05" db="EMBL/GenBank/DDBJ databases">
        <title>A 100% complete, gapless, phased diploid assembly of the Scenedesmus obliquus UTEX 3031 genome.</title>
        <authorList>
            <person name="Biondi T.C."/>
            <person name="Hanschen E.R."/>
            <person name="Kwon T."/>
            <person name="Eng W."/>
            <person name="Kruse C.P.S."/>
            <person name="Koehler S.I."/>
            <person name="Kunde Y."/>
            <person name="Gleasner C.D."/>
            <person name="You Mak K.T."/>
            <person name="Polle J."/>
            <person name="Hovde B.T."/>
            <person name="Starkenburg S.R."/>
        </authorList>
    </citation>
    <scope>NUCLEOTIDE SEQUENCE [LARGE SCALE GENOMIC DNA]</scope>
    <source>
        <strain evidence="3 4">DOE0152z</strain>
    </source>
</reference>
<feature type="transmembrane region" description="Helical" evidence="2">
    <location>
        <begin position="12"/>
        <end position="37"/>
    </location>
</feature>
<keyword evidence="2" id="KW-1133">Transmembrane helix</keyword>
<evidence type="ECO:0000313" key="4">
    <source>
        <dbReference type="Proteomes" id="UP001244341"/>
    </source>
</evidence>
<keyword evidence="4" id="KW-1185">Reference proteome</keyword>
<evidence type="ECO:0000256" key="1">
    <source>
        <dbReference type="SAM" id="MobiDB-lite"/>
    </source>
</evidence>
<feature type="region of interest" description="Disordered" evidence="1">
    <location>
        <begin position="126"/>
        <end position="181"/>
    </location>
</feature>
<protein>
    <submittedName>
        <fullName evidence="3">Uncharacterized protein</fullName>
    </submittedName>
</protein>
<evidence type="ECO:0000313" key="3">
    <source>
        <dbReference type="EMBL" id="WIA12431.1"/>
    </source>
</evidence>